<gene>
    <name evidence="2" type="ORF">ACFQGD_06635</name>
</gene>
<evidence type="ECO:0000259" key="1">
    <source>
        <dbReference type="Pfam" id="PF01402"/>
    </source>
</evidence>
<dbReference type="SUPFAM" id="SSF47598">
    <property type="entry name" value="Ribbon-helix-helix"/>
    <property type="match status" value="1"/>
</dbReference>
<evidence type="ECO:0000313" key="3">
    <source>
        <dbReference type="Proteomes" id="UP001596337"/>
    </source>
</evidence>
<keyword evidence="3" id="KW-1185">Reference proteome</keyword>
<feature type="domain" description="Ribbon-helix-helix protein CopG" evidence="1">
    <location>
        <begin position="1"/>
        <end position="37"/>
    </location>
</feature>
<proteinExistence type="predicted"/>
<accession>A0ABW2BWX3</accession>
<reference evidence="3" key="1">
    <citation type="journal article" date="2019" name="Int. J. Syst. Evol. Microbiol.">
        <title>The Global Catalogue of Microorganisms (GCM) 10K type strain sequencing project: providing services to taxonomists for standard genome sequencing and annotation.</title>
        <authorList>
            <consortium name="The Broad Institute Genomics Platform"/>
            <consortium name="The Broad Institute Genome Sequencing Center for Infectious Disease"/>
            <person name="Wu L."/>
            <person name="Ma J."/>
        </authorList>
    </citation>
    <scope>NUCLEOTIDE SEQUENCE [LARGE SCALE GENOMIC DNA]</scope>
    <source>
        <strain evidence="3">KCTC 32255</strain>
    </source>
</reference>
<dbReference type="RefSeq" id="WP_345405870.1">
    <property type="nucleotide sequence ID" value="NZ_BAABLA010000121.1"/>
</dbReference>
<dbReference type="CDD" id="cd21631">
    <property type="entry name" value="RHH_CopG_NikR-like"/>
    <property type="match status" value="1"/>
</dbReference>
<sequence length="85" mass="9335">MRTTIRLDDELYRELKEKAARSGRTVASVLEDAVRRGLHAPEQRKAGRYVVRPFGEGGLQPGVDLSSNAAIAEAMDEGEPLDALR</sequence>
<dbReference type="EMBL" id="JBHSXX010000001">
    <property type="protein sequence ID" value="MFC6866820.1"/>
    <property type="molecule type" value="Genomic_DNA"/>
</dbReference>
<comment type="caution">
    <text evidence="2">The sequence shown here is derived from an EMBL/GenBank/DDBJ whole genome shotgun (WGS) entry which is preliminary data.</text>
</comment>
<name>A0ABW2BWX3_9PSEU</name>
<organism evidence="2 3">
    <name type="scientific">Haloechinothrix salitolerans</name>
    <dbReference type="NCBI Taxonomy" id="926830"/>
    <lineage>
        <taxon>Bacteria</taxon>
        <taxon>Bacillati</taxon>
        <taxon>Actinomycetota</taxon>
        <taxon>Actinomycetes</taxon>
        <taxon>Pseudonocardiales</taxon>
        <taxon>Pseudonocardiaceae</taxon>
        <taxon>Haloechinothrix</taxon>
    </lineage>
</organism>
<dbReference type="InterPro" id="IPR002145">
    <property type="entry name" value="CopG"/>
</dbReference>
<dbReference type="InterPro" id="IPR010985">
    <property type="entry name" value="Ribbon_hlx_hlx"/>
</dbReference>
<protein>
    <submittedName>
        <fullName evidence="2">Ribbon-helix-helix domain-containing protein</fullName>
    </submittedName>
</protein>
<dbReference type="Pfam" id="PF01402">
    <property type="entry name" value="RHH_1"/>
    <property type="match status" value="1"/>
</dbReference>
<dbReference type="Proteomes" id="UP001596337">
    <property type="component" value="Unassembled WGS sequence"/>
</dbReference>
<evidence type="ECO:0000313" key="2">
    <source>
        <dbReference type="EMBL" id="MFC6866820.1"/>
    </source>
</evidence>